<dbReference type="OrthoDB" id="1077582at2759"/>
<feature type="transmembrane region" description="Helical" evidence="8">
    <location>
        <begin position="217"/>
        <end position="234"/>
    </location>
</feature>
<evidence type="ECO:0000256" key="1">
    <source>
        <dbReference type="ARBA" id="ARBA00004141"/>
    </source>
</evidence>
<evidence type="ECO:0000256" key="2">
    <source>
        <dbReference type="ARBA" id="ARBA00005179"/>
    </source>
</evidence>
<dbReference type="GO" id="GO:0006629">
    <property type="term" value="P:lipid metabolic process"/>
    <property type="evidence" value="ECO:0007669"/>
    <property type="project" value="InterPro"/>
</dbReference>
<evidence type="ECO:0000313" key="11">
    <source>
        <dbReference type="EMBL" id="CAG8497826.1"/>
    </source>
</evidence>
<dbReference type="PANTHER" id="PTHR31595">
    <property type="entry name" value="LONG-CHAIN-ALCOHOL O-FATTY-ACYLTRANSFERASE 3-RELATED"/>
    <property type="match status" value="1"/>
</dbReference>
<dbReference type="InterPro" id="IPR032805">
    <property type="entry name" value="Wax_synthase_dom"/>
</dbReference>
<keyword evidence="12" id="KW-1185">Reference proteome</keyword>
<feature type="transmembrane region" description="Helical" evidence="8">
    <location>
        <begin position="313"/>
        <end position="330"/>
    </location>
</feature>
<sequence>MELIKKPLLILSVILVSISLNVPSKGSPPTPPFPEPVYNLIFFGSLAVFITNSYDRPSSFFQWMTLLASLISYITVPLVYAREYSCPTKSLTTTMAGSFGVKMLIWLRDCLESPKTVTPFWWGLVNWRTIKPSDKDQQRKLSTNSVSLEQRFISFMTVWATYVLCAQILEFFPPEVPNKPYVLRVIDFIRTGKPFISLHALLYCYIYGGALAVSMSFLYELILLHAAILFRVLCMKPKTPLHALLTPSQQVSLKEWLSSLLFDAKPLFNYPILSSGPIDFWKNRWHSVCTENFSNLGSMFARRFEKGTRIRKMMEVVGTFFVSAVIHEYYSVSVHGKSRGEHFSFILFHALVIIVWENVWGLWRNLGVAERKGRNTENEKKEREEGAAKKMLKQIAKILGWNLIVLLSAPWFFERYIRDEYYHCMAHFVCVKDTVASASTH</sequence>
<protein>
    <submittedName>
        <fullName evidence="11">7878_t:CDS:1</fullName>
    </submittedName>
</protein>
<keyword evidence="9" id="KW-0732">Signal</keyword>
<reference evidence="11" key="1">
    <citation type="submission" date="2021-06" db="EMBL/GenBank/DDBJ databases">
        <authorList>
            <person name="Kallberg Y."/>
            <person name="Tangrot J."/>
            <person name="Rosling A."/>
        </authorList>
    </citation>
    <scope>NUCLEOTIDE SEQUENCE</scope>
    <source>
        <strain evidence="11">IA702</strain>
    </source>
</reference>
<dbReference type="PANTHER" id="PTHR31595:SF57">
    <property type="entry name" value="OS04G0481900 PROTEIN"/>
    <property type="match status" value="1"/>
</dbReference>
<evidence type="ECO:0000256" key="7">
    <source>
        <dbReference type="ARBA" id="ARBA00023136"/>
    </source>
</evidence>
<keyword evidence="5 8" id="KW-0812">Transmembrane</keyword>
<evidence type="ECO:0000256" key="3">
    <source>
        <dbReference type="ARBA" id="ARBA00007282"/>
    </source>
</evidence>
<keyword evidence="7 8" id="KW-0472">Membrane</keyword>
<keyword evidence="6 8" id="KW-1133">Transmembrane helix</keyword>
<evidence type="ECO:0000256" key="5">
    <source>
        <dbReference type="ARBA" id="ARBA00022692"/>
    </source>
</evidence>
<proteinExistence type="inferred from homology"/>
<comment type="similarity">
    <text evidence="3">Belongs to the wax synthase family.</text>
</comment>
<keyword evidence="4" id="KW-0808">Transferase</keyword>
<evidence type="ECO:0000256" key="9">
    <source>
        <dbReference type="SAM" id="SignalP"/>
    </source>
</evidence>
<evidence type="ECO:0000313" key="12">
    <source>
        <dbReference type="Proteomes" id="UP000789572"/>
    </source>
</evidence>
<dbReference type="GO" id="GO:0008374">
    <property type="term" value="F:O-acyltransferase activity"/>
    <property type="evidence" value="ECO:0007669"/>
    <property type="project" value="InterPro"/>
</dbReference>
<dbReference type="Pfam" id="PF13813">
    <property type="entry name" value="MBOAT_2"/>
    <property type="match status" value="1"/>
</dbReference>
<evidence type="ECO:0000256" key="4">
    <source>
        <dbReference type="ARBA" id="ARBA00022679"/>
    </source>
</evidence>
<feature type="transmembrane region" description="Helical" evidence="8">
    <location>
        <begin position="152"/>
        <end position="173"/>
    </location>
</feature>
<dbReference type="AlphaFoldDB" id="A0A9N8ZJD9"/>
<feature type="signal peptide" evidence="9">
    <location>
        <begin position="1"/>
        <end position="26"/>
    </location>
</feature>
<feature type="transmembrane region" description="Helical" evidence="8">
    <location>
        <begin position="395"/>
        <end position="413"/>
    </location>
</feature>
<dbReference type="Proteomes" id="UP000789572">
    <property type="component" value="Unassembled WGS sequence"/>
</dbReference>
<evidence type="ECO:0000256" key="8">
    <source>
        <dbReference type="SAM" id="Phobius"/>
    </source>
</evidence>
<feature type="transmembrane region" description="Helical" evidence="8">
    <location>
        <begin position="342"/>
        <end position="363"/>
    </location>
</feature>
<accession>A0A9N8ZJD9</accession>
<comment type="subcellular location">
    <subcellularLocation>
        <location evidence="1">Membrane</location>
        <topology evidence="1">Multi-pass membrane protein</topology>
    </subcellularLocation>
</comment>
<feature type="chain" id="PRO_5040473221" evidence="9">
    <location>
        <begin position="27"/>
        <end position="441"/>
    </location>
</feature>
<evidence type="ECO:0000256" key="6">
    <source>
        <dbReference type="ARBA" id="ARBA00022989"/>
    </source>
</evidence>
<feature type="transmembrane region" description="Helical" evidence="8">
    <location>
        <begin position="61"/>
        <end position="81"/>
    </location>
</feature>
<evidence type="ECO:0000259" key="10">
    <source>
        <dbReference type="Pfam" id="PF13813"/>
    </source>
</evidence>
<gene>
    <name evidence="11" type="ORF">POCULU_LOCUS2415</name>
</gene>
<feature type="domain" description="Wax synthase" evidence="10">
    <location>
        <begin position="265"/>
        <end position="346"/>
    </location>
</feature>
<dbReference type="EMBL" id="CAJVPJ010000223">
    <property type="protein sequence ID" value="CAG8497826.1"/>
    <property type="molecule type" value="Genomic_DNA"/>
</dbReference>
<organism evidence="11 12">
    <name type="scientific">Paraglomus occultum</name>
    <dbReference type="NCBI Taxonomy" id="144539"/>
    <lineage>
        <taxon>Eukaryota</taxon>
        <taxon>Fungi</taxon>
        <taxon>Fungi incertae sedis</taxon>
        <taxon>Mucoromycota</taxon>
        <taxon>Glomeromycotina</taxon>
        <taxon>Glomeromycetes</taxon>
        <taxon>Paraglomerales</taxon>
        <taxon>Paraglomeraceae</taxon>
        <taxon>Paraglomus</taxon>
    </lineage>
</organism>
<comment type="caution">
    <text evidence="11">The sequence shown here is derived from an EMBL/GenBank/DDBJ whole genome shotgun (WGS) entry which is preliminary data.</text>
</comment>
<comment type="pathway">
    <text evidence="2">Secondary metabolite biosynthesis.</text>
</comment>
<dbReference type="InterPro" id="IPR044851">
    <property type="entry name" value="Wax_synthase"/>
</dbReference>
<dbReference type="GO" id="GO:0016020">
    <property type="term" value="C:membrane"/>
    <property type="evidence" value="ECO:0007669"/>
    <property type="project" value="UniProtKB-SubCell"/>
</dbReference>
<name>A0A9N8ZJD9_9GLOM</name>